<dbReference type="Proteomes" id="UP000218287">
    <property type="component" value="Plasmid Plasmid2 dna"/>
</dbReference>
<dbReference type="PANTHER" id="PTHR36582:SF2">
    <property type="entry name" value="ANTITOXIN PARD"/>
    <property type="match status" value="1"/>
</dbReference>
<organism evidence="2 3">
    <name type="scientific">Anabaenopsis circularis NIES-21</name>
    <dbReference type="NCBI Taxonomy" id="1085406"/>
    <lineage>
        <taxon>Bacteria</taxon>
        <taxon>Bacillati</taxon>
        <taxon>Cyanobacteriota</taxon>
        <taxon>Cyanophyceae</taxon>
        <taxon>Nostocales</taxon>
        <taxon>Nodulariaceae</taxon>
        <taxon>Anabaenopsis</taxon>
    </lineage>
</organism>
<dbReference type="EMBL" id="AP018176">
    <property type="protein sequence ID" value="BAY20000.1"/>
    <property type="molecule type" value="Genomic_DNA"/>
</dbReference>
<evidence type="ECO:0000256" key="1">
    <source>
        <dbReference type="SAM" id="Coils"/>
    </source>
</evidence>
<evidence type="ECO:0000313" key="2">
    <source>
        <dbReference type="EMBL" id="BAY20000.1"/>
    </source>
</evidence>
<name>A0A1Z4GRA4_9CYAN</name>
<dbReference type="Pfam" id="PF03693">
    <property type="entry name" value="ParD_antitoxin"/>
    <property type="match status" value="1"/>
</dbReference>
<dbReference type="PANTHER" id="PTHR36582">
    <property type="entry name" value="ANTITOXIN PARD"/>
    <property type="match status" value="1"/>
</dbReference>
<evidence type="ECO:0008006" key="4">
    <source>
        <dbReference type="Google" id="ProtNLM"/>
    </source>
</evidence>
<keyword evidence="1" id="KW-0175">Coiled coil</keyword>
<reference evidence="2 3" key="1">
    <citation type="submission" date="2017-06" db="EMBL/GenBank/DDBJ databases">
        <title>Genome sequencing of cyanobaciteial culture collection at National Institute for Environmental Studies (NIES).</title>
        <authorList>
            <person name="Hirose Y."/>
            <person name="Shimura Y."/>
            <person name="Fujisawa T."/>
            <person name="Nakamura Y."/>
            <person name="Kawachi M."/>
        </authorList>
    </citation>
    <scope>NUCLEOTIDE SEQUENCE [LARGE SCALE GENOMIC DNA]</scope>
    <source>
        <strain evidence="2 3">NIES-21</strain>
        <plasmid evidence="3">Plasmid2 dna</plasmid>
    </source>
</reference>
<dbReference type="OrthoDB" id="573411at2"/>
<geneLocation type="plasmid" evidence="3">
    <name>Plasmid2 dna</name>
</geneLocation>
<dbReference type="AlphaFoldDB" id="A0A1Z4GRA4"/>
<protein>
    <recommendedName>
        <fullName evidence="4">Type II toxin-antitoxin system ParD family antitoxin</fullName>
    </recommendedName>
</protein>
<feature type="coiled-coil region" evidence="1">
    <location>
        <begin position="29"/>
        <end position="56"/>
    </location>
</feature>
<dbReference type="Gene3D" id="6.10.10.120">
    <property type="entry name" value="Antitoxin ParD1-like"/>
    <property type="match status" value="1"/>
</dbReference>
<dbReference type="InterPro" id="IPR022789">
    <property type="entry name" value="ParD"/>
</dbReference>
<sequence length="85" mass="9647">MYILIKPELEQFIQAQLASGRFASADDVINEAFKLLQQREQRLEELRQKIAVGTEQIAAGQVTDGEVVFARLQEKIRLIAEESSE</sequence>
<evidence type="ECO:0000313" key="3">
    <source>
        <dbReference type="Proteomes" id="UP000218287"/>
    </source>
</evidence>
<keyword evidence="3" id="KW-1185">Reference proteome</keyword>
<proteinExistence type="predicted"/>
<dbReference type="NCBIfam" id="TIGR02606">
    <property type="entry name" value="antidote_CC2985"/>
    <property type="match status" value="1"/>
</dbReference>
<dbReference type="InterPro" id="IPR038296">
    <property type="entry name" value="ParD_sf"/>
</dbReference>
<keyword evidence="2" id="KW-0614">Plasmid</keyword>
<accession>A0A1Z4GRA4</accession>
<gene>
    <name evidence="2" type="ORF">NIES21_58700</name>
</gene>